<evidence type="ECO:0000259" key="13">
    <source>
        <dbReference type="PROSITE" id="PS51371"/>
    </source>
</evidence>
<proteinExistence type="inferred from homology"/>
<evidence type="ECO:0000313" key="14">
    <source>
        <dbReference type="EMBL" id="KAG5190313.1"/>
    </source>
</evidence>
<name>A0A836CM41_9STRA</name>
<organism evidence="14 15">
    <name type="scientific">Tribonema minus</name>
    <dbReference type="NCBI Taxonomy" id="303371"/>
    <lineage>
        <taxon>Eukaryota</taxon>
        <taxon>Sar</taxon>
        <taxon>Stramenopiles</taxon>
        <taxon>Ochrophyta</taxon>
        <taxon>PX clade</taxon>
        <taxon>Xanthophyceae</taxon>
        <taxon>Tribonematales</taxon>
        <taxon>Tribonemataceae</taxon>
        <taxon>Tribonema</taxon>
    </lineage>
</organism>
<feature type="transmembrane region" description="Helical" evidence="11">
    <location>
        <begin position="234"/>
        <end position="255"/>
    </location>
</feature>
<dbReference type="Pfam" id="PF00654">
    <property type="entry name" value="Voltage_CLC"/>
    <property type="match status" value="1"/>
</dbReference>
<feature type="transmembrane region" description="Helical" evidence="11">
    <location>
        <begin position="140"/>
        <end position="158"/>
    </location>
</feature>
<comment type="caution">
    <text evidence="11">Lacks conserved residue(s) required for the propagation of feature annotation.</text>
</comment>
<keyword evidence="2 11" id="KW-0813">Transport</keyword>
<dbReference type="SUPFAM" id="SSF54631">
    <property type="entry name" value="CBS-domain pair"/>
    <property type="match status" value="1"/>
</dbReference>
<keyword evidence="4" id="KW-0677">Repeat</keyword>
<reference evidence="14" key="1">
    <citation type="submission" date="2021-02" db="EMBL/GenBank/DDBJ databases">
        <title>First Annotated Genome of the Yellow-green Alga Tribonema minus.</title>
        <authorList>
            <person name="Mahan K.M."/>
        </authorList>
    </citation>
    <scope>NUCLEOTIDE SEQUENCE</scope>
    <source>
        <strain evidence="14">UTEX B ZZ1240</strain>
    </source>
</reference>
<dbReference type="CDD" id="cd04591">
    <property type="entry name" value="CBS_pair_voltage-gated_CLC_euk_bac"/>
    <property type="match status" value="1"/>
</dbReference>
<dbReference type="PANTHER" id="PTHR11689:SF136">
    <property type="entry name" value="H(+)_CL(-) EXCHANGE TRANSPORTER 7"/>
    <property type="match status" value="1"/>
</dbReference>
<feature type="transmembrane region" description="Helical" evidence="11">
    <location>
        <begin position="369"/>
        <end position="392"/>
    </location>
</feature>
<evidence type="ECO:0000256" key="5">
    <source>
        <dbReference type="ARBA" id="ARBA00022989"/>
    </source>
</evidence>
<evidence type="ECO:0000256" key="6">
    <source>
        <dbReference type="ARBA" id="ARBA00023065"/>
    </source>
</evidence>
<dbReference type="PANTHER" id="PTHR11689">
    <property type="entry name" value="CHLORIDE CHANNEL PROTEIN CLC FAMILY MEMBER"/>
    <property type="match status" value="1"/>
</dbReference>
<feature type="transmembrane region" description="Helical" evidence="11">
    <location>
        <begin position="105"/>
        <end position="128"/>
    </location>
</feature>
<gene>
    <name evidence="14" type="ORF">JKP88DRAFT_256944</name>
</gene>
<feature type="region of interest" description="Disordered" evidence="12">
    <location>
        <begin position="624"/>
        <end position="686"/>
    </location>
</feature>
<feature type="transmembrane region" description="Helical" evidence="11">
    <location>
        <begin position="321"/>
        <end position="349"/>
    </location>
</feature>
<dbReference type="InterPro" id="IPR051280">
    <property type="entry name" value="Cl-channel/antiporter"/>
</dbReference>
<keyword evidence="7 10" id="KW-0129">CBS domain</keyword>
<evidence type="ECO:0000313" key="15">
    <source>
        <dbReference type="Proteomes" id="UP000664859"/>
    </source>
</evidence>
<evidence type="ECO:0000256" key="12">
    <source>
        <dbReference type="SAM" id="MobiDB-lite"/>
    </source>
</evidence>
<keyword evidence="9 11" id="KW-0868">Chloride</keyword>
<feature type="transmembrane region" description="Helical" evidence="11">
    <location>
        <begin position="398"/>
        <end position="416"/>
    </location>
</feature>
<evidence type="ECO:0000256" key="9">
    <source>
        <dbReference type="ARBA" id="ARBA00023214"/>
    </source>
</evidence>
<dbReference type="GO" id="GO:0005254">
    <property type="term" value="F:chloride channel activity"/>
    <property type="evidence" value="ECO:0007669"/>
    <property type="project" value="UniProtKB-UniRule"/>
</dbReference>
<dbReference type="Pfam" id="PF00571">
    <property type="entry name" value="CBS"/>
    <property type="match status" value="1"/>
</dbReference>
<dbReference type="Gene3D" id="3.10.580.10">
    <property type="entry name" value="CBS-domain"/>
    <property type="match status" value="1"/>
</dbReference>
<dbReference type="EMBL" id="JAFCMP010000035">
    <property type="protein sequence ID" value="KAG5190313.1"/>
    <property type="molecule type" value="Genomic_DNA"/>
</dbReference>
<dbReference type="InterPro" id="IPR001807">
    <property type="entry name" value="ClC"/>
</dbReference>
<dbReference type="Proteomes" id="UP000664859">
    <property type="component" value="Unassembled WGS sequence"/>
</dbReference>
<evidence type="ECO:0000256" key="4">
    <source>
        <dbReference type="ARBA" id="ARBA00022737"/>
    </source>
</evidence>
<dbReference type="InterPro" id="IPR014743">
    <property type="entry name" value="Cl-channel_core"/>
</dbReference>
<dbReference type="SUPFAM" id="SSF81340">
    <property type="entry name" value="Clc chloride channel"/>
    <property type="match status" value="1"/>
</dbReference>
<dbReference type="SMART" id="SM00116">
    <property type="entry name" value="CBS"/>
    <property type="match status" value="2"/>
</dbReference>
<accession>A0A836CM41</accession>
<dbReference type="OrthoDB" id="428525at2759"/>
<evidence type="ECO:0000256" key="10">
    <source>
        <dbReference type="PROSITE-ProRule" id="PRU00703"/>
    </source>
</evidence>
<feature type="compositionally biased region" description="Gly residues" evidence="12">
    <location>
        <begin position="643"/>
        <end position="656"/>
    </location>
</feature>
<evidence type="ECO:0000256" key="1">
    <source>
        <dbReference type="ARBA" id="ARBA00004141"/>
    </source>
</evidence>
<dbReference type="InterPro" id="IPR046342">
    <property type="entry name" value="CBS_dom_sf"/>
</dbReference>
<evidence type="ECO:0000256" key="8">
    <source>
        <dbReference type="ARBA" id="ARBA00023136"/>
    </source>
</evidence>
<protein>
    <recommendedName>
        <fullName evidence="11">Chloride channel protein</fullName>
    </recommendedName>
</protein>
<keyword evidence="5 11" id="KW-1133">Transmembrane helix</keyword>
<keyword evidence="6 11" id="KW-0406">Ion transport</keyword>
<comment type="similarity">
    <text evidence="11">Belongs to the chloride channel (TC 2.A.49) family.</text>
</comment>
<dbReference type="InterPro" id="IPR000644">
    <property type="entry name" value="CBS_dom"/>
</dbReference>
<dbReference type="AlphaFoldDB" id="A0A836CM41"/>
<dbReference type="PROSITE" id="PS51371">
    <property type="entry name" value="CBS"/>
    <property type="match status" value="1"/>
</dbReference>
<comment type="caution">
    <text evidence="14">The sequence shown here is derived from an EMBL/GenBank/DDBJ whole genome shotgun (WGS) entry which is preliminary data.</text>
</comment>
<feature type="transmembrane region" description="Helical" evidence="11">
    <location>
        <begin position="189"/>
        <end position="214"/>
    </location>
</feature>
<evidence type="ECO:0000256" key="2">
    <source>
        <dbReference type="ARBA" id="ARBA00022448"/>
    </source>
</evidence>
<evidence type="ECO:0000256" key="3">
    <source>
        <dbReference type="ARBA" id="ARBA00022692"/>
    </source>
</evidence>
<keyword evidence="3 11" id="KW-0812">Transmembrane</keyword>
<evidence type="ECO:0000256" key="11">
    <source>
        <dbReference type="RuleBase" id="RU361221"/>
    </source>
</evidence>
<dbReference type="Gene3D" id="1.10.3080.10">
    <property type="entry name" value="Clc chloride channel"/>
    <property type="match status" value="1"/>
</dbReference>
<feature type="domain" description="CBS" evidence="13">
    <location>
        <begin position="572"/>
        <end position="630"/>
    </location>
</feature>
<keyword evidence="15" id="KW-1185">Reference proteome</keyword>
<keyword evidence="8 11" id="KW-0472">Membrane</keyword>
<evidence type="ECO:0000256" key="7">
    <source>
        <dbReference type="ARBA" id="ARBA00023122"/>
    </source>
</evidence>
<dbReference type="GO" id="GO:0016020">
    <property type="term" value="C:membrane"/>
    <property type="evidence" value="ECO:0007669"/>
    <property type="project" value="UniProtKB-SubCell"/>
</dbReference>
<sequence length="686" mass="75055">MPACLLSASLCMPRVQVAIEPWSAGSGIPEAKCVLNGINITQILSPRTVLCKVVGVIFALASGLPVGKEGPMIHAGAAIGANVAIGPRCIKFLSEFRNDRDKRDFAAMGTAAGVASAFRTPIGGVLFAIEEGASYWNSELTWRAFTAACVAIVTVYLLRSRGLSLLTDPLDSHDMFIFGQFSSATDTDFYFWELIIFTAMGVLGGLMGVCFIAANKQLNVWRRARLGSSRVLRLAELVCLVTLVSVVAWFLPLAAGRCRPVPTHVEGWSESGVRVLNSLVRHNCPAGHYNELASLFLVEPDQAIKALFHLGNGTLSWHAPALFFVAYFALECLTPGAWVCSGVFIPTLLSGAALGRCTGQLLGRNPRTYSIMGAGSLLGGVMRMLISLTVIITEASGWVLFVLPLMVVFLAARSAGNHFNDGMNDTQILARRIPFLQHQPPESIRQQNVRVHQIMTQEVKCLQPVETVERVYRTLRSCDHNCFPVIDGESRPFRRRYTLRSVLLGTILRKTLLVLLARRRFAPPSADDASMPRPLPVLAWGDLEGRYPKYPRMEHLDLSEEDGRCLIDLAAYVQVGPHSMNEHASAHRAYEMFRTLGLRHLTVVNHFNEVVGIISRENLLPCNLQQPKPKVGSPLPRRRWRASGGGGSSGGGGGDGASSPQKRSSRRRERSIEKMLQRATGMHKGA</sequence>
<comment type="subcellular location">
    <subcellularLocation>
        <location evidence="1 11">Membrane</location>
        <topology evidence="1 11">Multi-pass membrane protein</topology>
    </subcellularLocation>
</comment>
<dbReference type="PRINTS" id="PR00762">
    <property type="entry name" value="CLCHANNEL"/>
</dbReference>